<name>A0ACA9RXD8_9GLOM</name>
<organism evidence="1 2">
    <name type="scientific">Racocetra persica</name>
    <dbReference type="NCBI Taxonomy" id="160502"/>
    <lineage>
        <taxon>Eukaryota</taxon>
        <taxon>Fungi</taxon>
        <taxon>Fungi incertae sedis</taxon>
        <taxon>Mucoromycota</taxon>
        <taxon>Glomeromycotina</taxon>
        <taxon>Glomeromycetes</taxon>
        <taxon>Diversisporales</taxon>
        <taxon>Gigasporaceae</taxon>
        <taxon>Racocetra</taxon>
    </lineage>
</organism>
<reference evidence="1" key="1">
    <citation type="submission" date="2021-06" db="EMBL/GenBank/DDBJ databases">
        <authorList>
            <person name="Kallberg Y."/>
            <person name="Tangrot J."/>
            <person name="Rosling A."/>
        </authorList>
    </citation>
    <scope>NUCLEOTIDE SEQUENCE</scope>
    <source>
        <strain evidence="1">MA461A</strain>
    </source>
</reference>
<sequence>MEHTSNNRSNNEDIKFIKKLQSENITLISYSEVKNTKFIKTMHYGVTVRGQWRNHN</sequence>
<proteinExistence type="predicted"/>
<feature type="non-terminal residue" evidence="1">
    <location>
        <position position="56"/>
    </location>
</feature>
<evidence type="ECO:0000313" key="2">
    <source>
        <dbReference type="Proteomes" id="UP000789920"/>
    </source>
</evidence>
<dbReference type="EMBL" id="CAJVQC010077556">
    <property type="protein sequence ID" value="CAG8815656.1"/>
    <property type="molecule type" value="Genomic_DNA"/>
</dbReference>
<evidence type="ECO:0000313" key="1">
    <source>
        <dbReference type="EMBL" id="CAG8815656.1"/>
    </source>
</evidence>
<protein>
    <submittedName>
        <fullName evidence="1">32308_t:CDS:1</fullName>
    </submittedName>
</protein>
<comment type="caution">
    <text evidence="1">The sequence shown here is derived from an EMBL/GenBank/DDBJ whole genome shotgun (WGS) entry which is preliminary data.</text>
</comment>
<accession>A0ACA9RXD8</accession>
<keyword evidence="2" id="KW-1185">Reference proteome</keyword>
<gene>
    <name evidence="1" type="ORF">RPERSI_LOCUS24273</name>
</gene>
<dbReference type="Proteomes" id="UP000789920">
    <property type="component" value="Unassembled WGS sequence"/>
</dbReference>